<accession>A0A481Z7C9</accession>
<dbReference type="GO" id="GO:0030527">
    <property type="term" value="F:structural constituent of chromatin"/>
    <property type="evidence" value="ECO:0007669"/>
    <property type="project" value="InterPro"/>
</dbReference>
<dbReference type="CDD" id="cd00074">
    <property type="entry name" value="HFD_H2A"/>
    <property type="match status" value="1"/>
</dbReference>
<feature type="domain" description="Core Histone H2A/H2B/H3" evidence="2">
    <location>
        <begin position="41"/>
        <end position="103"/>
    </location>
</feature>
<dbReference type="GO" id="GO:0003677">
    <property type="term" value="F:DNA binding"/>
    <property type="evidence" value="ECO:0007669"/>
    <property type="project" value="InterPro"/>
</dbReference>
<evidence type="ECO:0000313" key="3">
    <source>
        <dbReference type="EMBL" id="QBK91784.1"/>
    </source>
</evidence>
<dbReference type="PRINTS" id="PR00620">
    <property type="entry name" value="HISTONEH2A"/>
</dbReference>
<evidence type="ECO:0000256" key="1">
    <source>
        <dbReference type="SAM" id="MobiDB-lite"/>
    </source>
</evidence>
<dbReference type="InterPro" id="IPR000558">
    <property type="entry name" value="Histone_H2B"/>
</dbReference>
<name>A0A481Z7C9_9VIRU</name>
<feature type="domain" description="Core Histone H2A/H2B/H3" evidence="2">
    <location>
        <begin position="154"/>
        <end position="228"/>
    </location>
</feature>
<dbReference type="SMART" id="SM00414">
    <property type="entry name" value="H2A"/>
    <property type="match status" value="1"/>
</dbReference>
<dbReference type="InterPro" id="IPR007125">
    <property type="entry name" value="H2A/H2B/H3"/>
</dbReference>
<dbReference type="Pfam" id="PF00125">
    <property type="entry name" value="Histone"/>
    <property type="match status" value="2"/>
</dbReference>
<dbReference type="SMART" id="SM00427">
    <property type="entry name" value="H2B"/>
    <property type="match status" value="1"/>
</dbReference>
<protein>
    <submittedName>
        <fullName evidence="3">Histone 2A-domain-containing protein</fullName>
    </submittedName>
</protein>
<dbReference type="InterPro" id="IPR002119">
    <property type="entry name" value="Histone_H2A"/>
</dbReference>
<gene>
    <name evidence="3" type="ORF">LCPAC304_01220</name>
</gene>
<dbReference type="PANTHER" id="PTHR23430">
    <property type="entry name" value="HISTONE H2A"/>
    <property type="match status" value="1"/>
</dbReference>
<reference evidence="3" key="1">
    <citation type="journal article" date="2019" name="MBio">
        <title>Virus Genomes from Deep Sea Sediments Expand the Ocean Megavirome and Support Independent Origins of Viral Gigantism.</title>
        <authorList>
            <person name="Backstrom D."/>
            <person name="Yutin N."/>
            <person name="Jorgensen S.L."/>
            <person name="Dharamshi J."/>
            <person name="Homa F."/>
            <person name="Zaremba-Niedwiedzka K."/>
            <person name="Spang A."/>
            <person name="Wolf Y.I."/>
            <person name="Koonin E.V."/>
            <person name="Ettema T.J."/>
        </authorList>
    </citation>
    <scope>NUCLEOTIDE SEQUENCE</scope>
</reference>
<feature type="region of interest" description="Disordered" evidence="1">
    <location>
        <begin position="1"/>
        <end position="35"/>
    </location>
</feature>
<dbReference type="Gene3D" id="1.10.20.10">
    <property type="entry name" value="Histone, subunit A"/>
    <property type="match status" value="1"/>
</dbReference>
<dbReference type="SUPFAM" id="SSF47113">
    <property type="entry name" value="Histone-fold"/>
    <property type="match status" value="2"/>
</dbReference>
<dbReference type="GO" id="GO:0046982">
    <property type="term" value="F:protein heterodimerization activity"/>
    <property type="evidence" value="ECO:0007669"/>
    <property type="project" value="InterPro"/>
</dbReference>
<evidence type="ECO:0000259" key="2">
    <source>
        <dbReference type="Pfam" id="PF00125"/>
    </source>
</evidence>
<proteinExistence type="predicted"/>
<organism evidence="3">
    <name type="scientific">Pithovirus LCPAC304</name>
    <dbReference type="NCBI Taxonomy" id="2506594"/>
    <lineage>
        <taxon>Viruses</taxon>
        <taxon>Pithoviruses</taxon>
    </lineage>
</organism>
<dbReference type="InterPro" id="IPR009072">
    <property type="entry name" value="Histone-fold"/>
</dbReference>
<dbReference type="EMBL" id="MK500565">
    <property type="protein sequence ID" value="QBK91784.1"/>
    <property type="molecule type" value="Genomic_DNA"/>
</dbReference>
<sequence>MATKAKAKTTKPKTVSDRGSGVSASKNVVDGPKKKKNYDTFKKFIQDLLKKQRGGGISGGALDVTDRYVKIILEMIIRNADLLLARSKKKTLSEKEIESAVRLTIPPPHRSEFSSEPGSEPPRNLAVEANKRGAEAVRKFMSAQNNKVKGQGRSTKSKKADLVFPVSRVKDRISESSSSDGLRVGEKSIVYLTAVLQYLTEELLQMAGEIADSKKHVRITPRDLKLAIENDASLVKLTENVYIPGGVRVRPKKR</sequence>
<feature type="compositionally biased region" description="Basic residues" evidence="1">
    <location>
        <begin position="1"/>
        <end position="11"/>
    </location>
</feature>